<organism evidence="1 2">
    <name type="scientific">Handelsmanbacteria sp. (strain RIFCSPLOWO2_12_FULL_64_10)</name>
    <dbReference type="NCBI Taxonomy" id="1817868"/>
    <lineage>
        <taxon>Bacteria</taxon>
        <taxon>Candidatus Handelsmaniibacteriota</taxon>
    </lineage>
</organism>
<dbReference type="AlphaFoldDB" id="A0A1F6C8J5"/>
<evidence type="ECO:0000313" key="1">
    <source>
        <dbReference type="EMBL" id="OGG45371.1"/>
    </source>
</evidence>
<protein>
    <submittedName>
        <fullName evidence="1">Uncharacterized protein</fullName>
    </submittedName>
</protein>
<dbReference type="Proteomes" id="UP000178606">
    <property type="component" value="Unassembled WGS sequence"/>
</dbReference>
<dbReference type="EMBL" id="MFKF01000378">
    <property type="protein sequence ID" value="OGG45371.1"/>
    <property type="molecule type" value="Genomic_DNA"/>
</dbReference>
<gene>
    <name evidence="1" type="ORF">A3F84_27070</name>
</gene>
<comment type="caution">
    <text evidence="1">The sequence shown here is derived from an EMBL/GenBank/DDBJ whole genome shotgun (WGS) entry which is preliminary data.</text>
</comment>
<evidence type="ECO:0000313" key="2">
    <source>
        <dbReference type="Proteomes" id="UP000178606"/>
    </source>
</evidence>
<reference evidence="1 2" key="1">
    <citation type="journal article" date="2016" name="Nat. Commun.">
        <title>Thousands of microbial genomes shed light on interconnected biogeochemical processes in an aquifer system.</title>
        <authorList>
            <person name="Anantharaman K."/>
            <person name="Brown C.T."/>
            <person name="Hug L.A."/>
            <person name="Sharon I."/>
            <person name="Castelle C.J."/>
            <person name="Probst A.J."/>
            <person name="Thomas B.C."/>
            <person name="Singh A."/>
            <person name="Wilkins M.J."/>
            <person name="Karaoz U."/>
            <person name="Brodie E.L."/>
            <person name="Williams K.H."/>
            <person name="Hubbard S.S."/>
            <person name="Banfield J.F."/>
        </authorList>
    </citation>
    <scope>NUCLEOTIDE SEQUENCE [LARGE SCALE GENOMIC DNA]</scope>
    <source>
        <strain evidence="2">RIFCSPLOWO2_12_FULL_64_10</strain>
    </source>
</reference>
<proteinExistence type="predicted"/>
<name>A0A1F6C8J5_HANXR</name>
<sequence length="209" mass="21543">MLSIARDVFDRLIAGAGGGGAAVPLPVRDTLDGLPAALWTTNSVADFVPVDEGVNVTVTVCAEAPALTVNVIGLAVNCEASVPNIPMPDRVSAASPVFPTVNVSALLWPTCTSPNESEVADRLMDGRPAPTPLRGMDEGLPAALWETDREADFGPADDGVNVTVTAWLPPAAIVAVVGDTVNCEESGPVTVIPVTDRLALPVLLIVNVF</sequence>
<accession>A0A1F6C8J5</accession>